<dbReference type="OrthoDB" id="529575at2"/>
<keyword evidence="2" id="KW-0255">Endonuclease</keyword>
<keyword evidence="2" id="KW-0378">Hydrolase</keyword>
<dbReference type="Pfam" id="PF13391">
    <property type="entry name" value="HNH_2"/>
    <property type="match status" value="1"/>
</dbReference>
<evidence type="ECO:0000259" key="1">
    <source>
        <dbReference type="Pfam" id="PF13391"/>
    </source>
</evidence>
<dbReference type="STRING" id="1280847.SAMN04488036_102186"/>
<evidence type="ECO:0000313" key="3">
    <source>
        <dbReference type="Proteomes" id="UP000198851"/>
    </source>
</evidence>
<reference evidence="3" key="1">
    <citation type="submission" date="2016-10" db="EMBL/GenBank/DDBJ databases">
        <authorList>
            <person name="Varghese N."/>
            <person name="Submissions S."/>
        </authorList>
    </citation>
    <scope>NUCLEOTIDE SEQUENCE [LARGE SCALE GENOMIC DNA]</scope>
    <source>
        <strain evidence="3">DSM 28453</strain>
    </source>
</reference>
<sequence length="306" mass="34560">MVNLFISNTDNRWFDFLYRSSPHSEVNFWQPSATNFRAITPGEFFVFRLKSPRNVIGGFGVLSTATILPIKIAWDAFGQANGVASLTDFVEFIQNYRKDERVSPQSLIGCRVLTQPVFLDERNWSELPSSWSRNIVGGKTFSTGEPEGAALWNKLDQLLSSHQVASGMAEAAERFGGPQLVLPRLGQGSFRISVIEAYKHQCALTDGRVLPALEAAHIKPYAEGGQHTRSNGILLRRDIHSVFDAGYAMIDDDFRFVVSDRVRTVFNNGNEYRRLNGQKLRLPDNPTDFPDKDFLRWHAENRFEAS</sequence>
<dbReference type="GO" id="GO:0004519">
    <property type="term" value="F:endonuclease activity"/>
    <property type="evidence" value="ECO:0007669"/>
    <property type="project" value="UniProtKB-KW"/>
</dbReference>
<evidence type="ECO:0000313" key="2">
    <source>
        <dbReference type="EMBL" id="SFK78765.1"/>
    </source>
</evidence>
<name>A0A1I4CCU5_9RHOB</name>
<keyword evidence="2" id="KW-0540">Nuclease</keyword>
<accession>A0A1I4CCU5</accession>
<gene>
    <name evidence="2" type="ORF">SAMN04488036_102186</name>
</gene>
<dbReference type="AlphaFoldDB" id="A0A1I4CCU5"/>
<dbReference type="EMBL" id="FOSZ01000002">
    <property type="protein sequence ID" value="SFK78765.1"/>
    <property type="molecule type" value="Genomic_DNA"/>
</dbReference>
<protein>
    <submittedName>
        <fullName evidence="2">Putative restriction endonuclease</fullName>
    </submittedName>
</protein>
<dbReference type="InterPro" id="IPR003615">
    <property type="entry name" value="HNH_nuc"/>
</dbReference>
<proteinExistence type="predicted"/>
<feature type="domain" description="HNH nuclease" evidence="1">
    <location>
        <begin position="202"/>
        <end position="250"/>
    </location>
</feature>
<organism evidence="2 3">
    <name type="scientific">Shimia haliotis</name>
    <dbReference type="NCBI Taxonomy" id="1280847"/>
    <lineage>
        <taxon>Bacteria</taxon>
        <taxon>Pseudomonadati</taxon>
        <taxon>Pseudomonadota</taxon>
        <taxon>Alphaproteobacteria</taxon>
        <taxon>Rhodobacterales</taxon>
        <taxon>Roseobacteraceae</taxon>
    </lineage>
</organism>
<keyword evidence="3" id="KW-1185">Reference proteome</keyword>
<dbReference type="RefSeq" id="WP_093321806.1">
    <property type="nucleotide sequence ID" value="NZ_FOSZ01000002.1"/>
</dbReference>
<dbReference type="Proteomes" id="UP000198851">
    <property type="component" value="Unassembled WGS sequence"/>
</dbReference>